<dbReference type="EMBL" id="JALHAP010000080">
    <property type="protein sequence ID" value="MCT4703185.1"/>
    <property type="molecule type" value="Genomic_DNA"/>
</dbReference>
<proteinExistence type="predicted"/>
<name>A0A9X2W975_9ENTR</name>
<dbReference type="Proteomes" id="UP001150641">
    <property type="component" value="Unassembled WGS sequence"/>
</dbReference>
<accession>A0A9X2W975</accession>
<evidence type="ECO:0000313" key="1">
    <source>
        <dbReference type="EMBL" id="MCT4703185.1"/>
    </source>
</evidence>
<keyword evidence="2" id="KW-1185">Reference proteome</keyword>
<sequence>MRIFFLEWNAEYGKLMINNLAADYDIHEISRLLYRFKSLNKKIPGNILKKIHLKMHYRVKLGCIKSDDIIICNAYSALAIVELIELIPCKKILLCRDTLEKLNNNMRNKRLLQPNENYLEKVKPYFDKIYSFEENDCHSFGINFLHQFLSFTSAQYLKQNHQVRSIANMALYVGEFTEYRADILIKIHAILKALNYITDFHLVSTINSITPPYFCKNEKISYCENIKKVQTAKILIEINRHGQTGLTLRALEALFFNKKLITNNKEIKNHIFYCPERIFIWGTDSVENIGSFLAKDIEPVDLGIIKNYTADAMIDRLIKDIRN</sequence>
<protein>
    <submittedName>
        <fullName evidence="1">Uncharacterized protein</fullName>
    </submittedName>
</protein>
<reference evidence="1" key="1">
    <citation type="submission" date="2022-03" db="EMBL/GenBank/DDBJ databases">
        <title>Proposal of a novel genus Dryocolo and two novel species.</title>
        <authorList>
            <person name="Maddock D.W."/>
            <person name="Brady C.L."/>
            <person name="Denman S."/>
            <person name="Arnold D."/>
        </authorList>
    </citation>
    <scope>NUCLEOTIDE SEQUENCE</scope>
    <source>
        <strain evidence="1">H6W4</strain>
    </source>
</reference>
<dbReference type="AlphaFoldDB" id="A0A9X2W975"/>
<gene>
    <name evidence="1" type="ORF">MUA00_15505</name>
</gene>
<evidence type="ECO:0000313" key="2">
    <source>
        <dbReference type="Proteomes" id="UP001150641"/>
    </source>
</evidence>
<comment type="caution">
    <text evidence="1">The sequence shown here is derived from an EMBL/GenBank/DDBJ whole genome shotgun (WGS) entry which is preliminary data.</text>
</comment>
<organism evidence="1 2">
    <name type="scientific">Dryocola boscaweniae</name>
    <dbReference type="NCBI Taxonomy" id="2925397"/>
    <lineage>
        <taxon>Bacteria</taxon>
        <taxon>Pseudomonadati</taxon>
        <taxon>Pseudomonadota</taxon>
        <taxon>Gammaproteobacteria</taxon>
        <taxon>Enterobacterales</taxon>
        <taxon>Enterobacteriaceae</taxon>
        <taxon>Dryocola</taxon>
    </lineage>
</organism>
<dbReference type="RefSeq" id="WP_271123916.1">
    <property type="nucleotide sequence ID" value="NZ_JALHAN010000067.1"/>
</dbReference>